<keyword evidence="8" id="KW-0492">Microsome</keyword>
<evidence type="ECO:0000256" key="5">
    <source>
        <dbReference type="ARBA" id="ARBA00022617"/>
    </source>
</evidence>
<dbReference type="InterPro" id="IPR001128">
    <property type="entry name" value="Cyt_P450"/>
</dbReference>
<evidence type="ECO:0000256" key="2">
    <source>
        <dbReference type="ARBA" id="ARBA00004174"/>
    </source>
</evidence>
<dbReference type="GO" id="GO:0004497">
    <property type="term" value="F:monooxygenase activity"/>
    <property type="evidence" value="ECO:0007669"/>
    <property type="project" value="UniProtKB-KW"/>
</dbReference>
<dbReference type="RefSeq" id="XP_030764629.1">
    <property type="nucleotide sequence ID" value="XM_030908769.1"/>
</dbReference>
<dbReference type="InterPro" id="IPR017972">
    <property type="entry name" value="Cyt_P450_CS"/>
</dbReference>
<keyword evidence="16" id="KW-1185">Reference proteome</keyword>
<dbReference type="AlphaFoldDB" id="A0A6J2YN30"/>
<accession>A0A6J2YN30</accession>
<comment type="similarity">
    <text evidence="4 14">Belongs to the cytochrome P450 family.</text>
</comment>
<evidence type="ECO:0000313" key="16">
    <source>
        <dbReference type="Proteomes" id="UP000504635"/>
    </source>
</evidence>
<evidence type="ECO:0000256" key="15">
    <source>
        <dbReference type="SAM" id="SignalP"/>
    </source>
</evidence>
<dbReference type="OrthoDB" id="2789670at2759"/>
<evidence type="ECO:0000256" key="14">
    <source>
        <dbReference type="RuleBase" id="RU000461"/>
    </source>
</evidence>
<feature type="chain" id="PRO_5044642944" evidence="15">
    <location>
        <begin position="21"/>
        <end position="528"/>
    </location>
</feature>
<evidence type="ECO:0000256" key="3">
    <source>
        <dbReference type="ARBA" id="ARBA00004406"/>
    </source>
</evidence>
<evidence type="ECO:0000256" key="11">
    <source>
        <dbReference type="ARBA" id="ARBA00023033"/>
    </source>
</evidence>
<evidence type="ECO:0000256" key="8">
    <source>
        <dbReference type="ARBA" id="ARBA00022848"/>
    </source>
</evidence>
<evidence type="ECO:0000313" key="21">
    <source>
        <dbReference type="RefSeq" id="XP_030764629.1"/>
    </source>
</evidence>
<keyword evidence="7" id="KW-0256">Endoplasmic reticulum</keyword>
<evidence type="ECO:0000313" key="18">
    <source>
        <dbReference type="RefSeq" id="XP_030764625.1"/>
    </source>
</evidence>
<feature type="binding site" description="axial binding residue" evidence="13">
    <location>
        <position position="472"/>
    </location>
    <ligand>
        <name>heme</name>
        <dbReference type="ChEBI" id="CHEBI:30413"/>
    </ligand>
    <ligandPart>
        <name>Fe</name>
        <dbReference type="ChEBI" id="CHEBI:18248"/>
    </ligandPart>
</feature>
<dbReference type="CDD" id="cd11056">
    <property type="entry name" value="CYP6-like"/>
    <property type="match status" value="1"/>
</dbReference>
<comment type="subcellular location">
    <subcellularLocation>
        <location evidence="3">Endoplasmic reticulum membrane</location>
        <topology evidence="3">Peripheral membrane protein</topology>
    </subcellularLocation>
    <subcellularLocation>
        <location evidence="2">Microsome membrane</location>
        <topology evidence="2">Peripheral membrane protein</topology>
    </subcellularLocation>
</comment>
<keyword evidence="5 13" id="KW-0349">Heme</keyword>
<evidence type="ECO:0000256" key="13">
    <source>
        <dbReference type="PIRSR" id="PIRSR602401-1"/>
    </source>
</evidence>
<dbReference type="InterPro" id="IPR036396">
    <property type="entry name" value="Cyt_P450_sf"/>
</dbReference>
<dbReference type="Pfam" id="PF00067">
    <property type="entry name" value="p450"/>
    <property type="match status" value="1"/>
</dbReference>
<evidence type="ECO:0000313" key="19">
    <source>
        <dbReference type="RefSeq" id="XP_030764627.1"/>
    </source>
</evidence>
<dbReference type="RefSeq" id="XP_030764625.1">
    <property type="nucleotide sequence ID" value="XM_030908765.1"/>
</dbReference>
<keyword evidence="10 13" id="KW-0408">Iron</keyword>
<dbReference type="GeneID" id="115888893"/>
<dbReference type="GO" id="GO:0020037">
    <property type="term" value="F:heme binding"/>
    <property type="evidence" value="ECO:0007669"/>
    <property type="project" value="InterPro"/>
</dbReference>
<dbReference type="PRINTS" id="PR00385">
    <property type="entry name" value="P450"/>
</dbReference>
<reference evidence="17 18" key="1">
    <citation type="submission" date="2025-04" db="UniProtKB">
        <authorList>
            <consortium name="RefSeq"/>
        </authorList>
    </citation>
    <scope>IDENTIFICATION</scope>
    <source>
        <tissue evidence="17 18">Gonads</tissue>
    </source>
</reference>
<feature type="signal peptide" evidence="15">
    <location>
        <begin position="1"/>
        <end position="20"/>
    </location>
</feature>
<organism evidence="16 21">
    <name type="scientific">Sitophilus oryzae</name>
    <name type="common">Rice weevil</name>
    <name type="synonym">Curculio oryzae</name>
    <dbReference type="NCBI Taxonomy" id="7048"/>
    <lineage>
        <taxon>Eukaryota</taxon>
        <taxon>Metazoa</taxon>
        <taxon>Ecdysozoa</taxon>
        <taxon>Arthropoda</taxon>
        <taxon>Hexapoda</taxon>
        <taxon>Insecta</taxon>
        <taxon>Pterygota</taxon>
        <taxon>Neoptera</taxon>
        <taxon>Endopterygota</taxon>
        <taxon>Coleoptera</taxon>
        <taxon>Polyphaga</taxon>
        <taxon>Cucujiformia</taxon>
        <taxon>Curculionidae</taxon>
        <taxon>Dryophthorinae</taxon>
        <taxon>Sitophilus</taxon>
    </lineage>
</organism>
<evidence type="ECO:0000256" key="10">
    <source>
        <dbReference type="ARBA" id="ARBA00023004"/>
    </source>
</evidence>
<gene>
    <name evidence="17 18 19 20 21" type="primary">LOC115888893</name>
</gene>
<dbReference type="RefSeq" id="XP_030764624.1">
    <property type="nucleotide sequence ID" value="XM_030908764.1"/>
</dbReference>
<dbReference type="PRINTS" id="PR00463">
    <property type="entry name" value="EP450I"/>
</dbReference>
<evidence type="ECO:0000256" key="7">
    <source>
        <dbReference type="ARBA" id="ARBA00022824"/>
    </source>
</evidence>
<evidence type="ECO:0000256" key="12">
    <source>
        <dbReference type="ARBA" id="ARBA00023136"/>
    </source>
</evidence>
<proteinExistence type="inferred from homology"/>
<keyword evidence="11 14" id="KW-0503">Monooxygenase</keyword>
<dbReference type="InterPro" id="IPR050476">
    <property type="entry name" value="Insect_CytP450_Detox"/>
</dbReference>
<dbReference type="PROSITE" id="PS00086">
    <property type="entry name" value="CYTOCHROME_P450"/>
    <property type="match status" value="1"/>
</dbReference>
<evidence type="ECO:0000256" key="9">
    <source>
        <dbReference type="ARBA" id="ARBA00023002"/>
    </source>
</evidence>
<keyword evidence="12" id="KW-0472">Membrane</keyword>
<evidence type="ECO:0000313" key="17">
    <source>
        <dbReference type="RefSeq" id="XP_030764624.1"/>
    </source>
</evidence>
<evidence type="ECO:0000313" key="20">
    <source>
        <dbReference type="RefSeq" id="XP_030764628.1"/>
    </source>
</evidence>
<evidence type="ECO:0000256" key="6">
    <source>
        <dbReference type="ARBA" id="ARBA00022723"/>
    </source>
</evidence>
<comment type="cofactor">
    <cofactor evidence="1 13">
        <name>heme</name>
        <dbReference type="ChEBI" id="CHEBI:30413"/>
    </cofactor>
</comment>
<dbReference type="Proteomes" id="UP000504635">
    <property type="component" value="Unplaced"/>
</dbReference>
<sequence>MLLIIALLLGSLFLWTLVRKKLTTWTRRGVKQTHPYTILGDSWRNIFQVMSIPDFLQKVYYMYPNTRYTGFYQILKPVLMIKNPELIKQIAIKDFDHFTDHRSLGTDEDFEPLFATQLFFLKGQRWRDMRALLSGSFTSSKMKTMYGLIAESADHFTDYFLKQSIDLIELDLKPAFTRFTNDVIASTSFGIQVDSMTEPDNQFYRMGSEIANFNNLKTFFKIFAYLLVPSLSRFLNMKMFSKESSTFFTDIISQTIKMREEKNIVRPDMINLLLEVRKGIVKKDDESVTDTGFAVVEESQHISKTPKKHRELTDTDITAQAIIFFLAGFDTVSSAMSNCCYELAINPEAQDKLREEIKSVLAENNGEISYETTLKMEYLDMVVSETLRKYPGLSSTDRICVKSYTIEPKTPDEEPVHLKPGDMVFFPNFSVLRDPKYYPDPDKFIPERFSEENRSKIVPYTYIPFGIGPRACIGTRFALLEVKTILIRLLSKFEVVPVEKTKIPMAFNRSTLSVVSDNGYPLALKRLK</sequence>
<dbReference type="KEGG" id="soy:115888893"/>
<keyword evidence="9 14" id="KW-0560">Oxidoreductase</keyword>
<evidence type="ECO:0000256" key="4">
    <source>
        <dbReference type="ARBA" id="ARBA00010617"/>
    </source>
</evidence>
<dbReference type="RefSeq" id="XP_030764627.1">
    <property type="nucleotide sequence ID" value="XM_030908767.1"/>
</dbReference>
<dbReference type="Gene3D" id="1.10.630.10">
    <property type="entry name" value="Cytochrome P450"/>
    <property type="match status" value="1"/>
</dbReference>
<keyword evidence="6 13" id="KW-0479">Metal-binding</keyword>
<dbReference type="GO" id="GO:0016705">
    <property type="term" value="F:oxidoreductase activity, acting on paired donors, with incorporation or reduction of molecular oxygen"/>
    <property type="evidence" value="ECO:0007669"/>
    <property type="project" value="InterPro"/>
</dbReference>
<evidence type="ECO:0000256" key="1">
    <source>
        <dbReference type="ARBA" id="ARBA00001971"/>
    </source>
</evidence>
<dbReference type="InterPro" id="IPR002401">
    <property type="entry name" value="Cyt_P450_E_grp-I"/>
</dbReference>
<dbReference type="RefSeq" id="XP_030764628.1">
    <property type="nucleotide sequence ID" value="XM_030908768.1"/>
</dbReference>
<keyword evidence="15" id="KW-0732">Signal</keyword>
<protein>
    <submittedName>
        <fullName evidence="17 18">Cytochrome P450 9e2-like</fullName>
    </submittedName>
</protein>
<name>A0A6J2YN30_SITOR</name>
<dbReference type="SUPFAM" id="SSF48264">
    <property type="entry name" value="Cytochrome P450"/>
    <property type="match status" value="1"/>
</dbReference>
<dbReference type="GO" id="GO:0005506">
    <property type="term" value="F:iron ion binding"/>
    <property type="evidence" value="ECO:0007669"/>
    <property type="project" value="InterPro"/>
</dbReference>
<dbReference type="FunFam" id="1.10.630.10:FF:000042">
    <property type="entry name" value="Cytochrome P450"/>
    <property type="match status" value="1"/>
</dbReference>
<dbReference type="GO" id="GO:0005789">
    <property type="term" value="C:endoplasmic reticulum membrane"/>
    <property type="evidence" value="ECO:0007669"/>
    <property type="project" value="UniProtKB-SubCell"/>
</dbReference>
<dbReference type="PANTHER" id="PTHR24292">
    <property type="entry name" value="CYTOCHROME P450"/>
    <property type="match status" value="1"/>
</dbReference>
<dbReference type="PANTHER" id="PTHR24292:SF54">
    <property type="entry name" value="CYP9F3-RELATED"/>
    <property type="match status" value="1"/>
</dbReference>